<dbReference type="InterPro" id="IPR023042">
    <property type="entry name" value="Peptidase_M17_leu_NH2_pept"/>
</dbReference>
<dbReference type="GO" id="GO:0005737">
    <property type="term" value="C:cytoplasm"/>
    <property type="evidence" value="ECO:0007669"/>
    <property type="project" value="UniProtKB-SubCell"/>
</dbReference>
<dbReference type="GO" id="GO:0006508">
    <property type="term" value="P:proteolysis"/>
    <property type="evidence" value="ECO:0007669"/>
    <property type="project" value="UniProtKB-KW"/>
</dbReference>
<feature type="active site" evidence="8">
    <location>
        <position position="278"/>
    </location>
</feature>
<dbReference type="NCBIfam" id="NF002077">
    <property type="entry name" value="PRK00913.2-4"/>
    <property type="match status" value="1"/>
</dbReference>
<evidence type="ECO:0000256" key="5">
    <source>
        <dbReference type="ARBA" id="ARBA00022670"/>
    </source>
</evidence>
<feature type="binding site" evidence="8">
    <location>
        <position position="289"/>
    </location>
    <ligand>
        <name>Mn(2+)</name>
        <dbReference type="ChEBI" id="CHEBI:29035"/>
        <label>2</label>
    </ligand>
</feature>
<feature type="binding site" evidence="8">
    <location>
        <position position="350"/>
    </location>
    <ligand>
        <name>Mn(2+)</name>
        <dbReference type="ChEBI" id="CHEBI:29035"/>
        <label>2</label>
    </ligand>
</feature>
<feature type="binding site" evidence="8">
    <location>
        <position position="350"/>
    </location>
    <ligand>
        <name>Mn(2+)</name>
        <dbReference type="ChEBI" id="CHEBI:29035"/>
        <label>1</label>
    </ligand>
</feature>
<comment type="similarity">
    <text evidence="3 8">Belongs to the peptidase M17 family.</text>
</comment>
<reference evidence="10 11" key="1">
    <citation type="submission" date="2019-07" db="EMBL/GenBank/DDBJ databases">
        <title>Genome sequencing for Ferrovibrio sp. K5.</title>
        <authorList>
            <person name="Park S.-J."/>
        </authorList>
    </citation>
    <scope>NUCLEOTIDE SEQUENCE [LARGE SCALE GENOMIC DNA]</scope>
    <source>
        <strain evidence="10 11">K5</strain>
    </source>
</reference>
<evidence type="ECO:0000256" key="3">
    <source>
        <dbReference type="ARBA" id="ARBA00009528"/>
    </source>
</evidence>
<keyword evidence="11" id="KW-1185">Reference proteome</keyword>
<dbReference type="EC" id="3.4.11.10" evidence="8"/>
<organism evidence="10 11">
    <name type="scientific">Ferrovibrio terrae</name>
    <dbReference type="NCBI Taxonomy" id="2594003"/>
    <lineage>
        <taxon>Bacteria</taxon>
        <taxon>Pseudomonadati</taxon>
        <taxon>Pseudomonadota</taxon>
        <taxon>Alphaproteobacteria</taxon>
        <taxon>Rhodospirillales</taxon>
        <taxon>Rhodospirillaceae</taxon>
        <taxon>Ferrovibrio</taxon>
    </lineage>
</organism>
<evidence type="ECO:0000256" key="4">
    <source>
        <dbReference type="ARBA" id="ARBA00022438"/>
    </source>
</evidence>
<dbReference type="NCBIfam" id="NF002074">
    <property type="entry name" value="PRK00913.1-4"/>
    <property type="match status" value="1"/>
</dbReference>
<accession>A0A516H691</accession>
<dbReference type="Gene3D" id="3.40.220.10">
    <property type="entry name" value="Leucine Aminopeptidase, subunit E, domain 1"/>
    <property type="match status" value="1"/>
</dbReference>
<dbReference type="PRINTS" id="PR00481">
    <property type="entry name" value="LAMNOPPTDASE"/>
</dbReference>
<keyword evidence="8" id="KW-0479">Metal-binding</keyword>
<keyword evidence="8" id="KW-0963">Cytoplasm</keyword>
<dbReference type="SUPFAM" id="SSF52949">
    <property type="entry name" value="Macro domain-like"/>
    <property type="match status" value="1"/>
</dbReference>
<evidence type="ECO:0000256" key="8">
    <source>
        <dbReference type="HAMAP-Rule" id="MF_00181"/>
    </source>
</evidence>
<dbReference type="RefSeq" id="WP_144258283.1">
    <property type="nucleotide sequence ID" value="NZ_CP041636.1"/>
</dbReference>
<dbReference type="InterPro" id="IPR000819">
    <property type="entry name" value="Peptidase_M17_C"/>
</dbReference>
<feature type="binding site" evidence="8">
    <location>
        <position position="266"/>
    </location>
    <ligand>
        <name>Mn(2+)</name>
        <dbReference type="ChEBI" id="CHEBI:29035"/>
        <label>2</label>
    </ligand>
</feature>
<dbReference type="InterPro" id="IPR008283">
    <property type="entry name" value="Peptidase_M17_N"/>
</dbReference>
<comment type="catalytic activity">
    <reaction evidence="2 8">
        <text>Release of an N-terminal amino acid, preferentially leucine, but not glutamic or aspartic acids.</text>
        <dbReference type="EC" id="3.4.11.10"/>
    </reaction>
</comment>
<dbReference type="InterPro" id="IPR011356">
    <property type="entry name" value="Leucine_aapep/pepB"/>
</dbReference>
<evidence type="ECO:0000256" key="7">
    <source>
        <dbReference type="ARBA" id="ARBA00023211"/>
    </source>
</evidence>
<dbReference type="InterPro" id="IPR043472">
    <property type="entry name" value="Macro_dom-like"/>
</dbReference>
<sequence length="504" mass="52849">MKIEIVDSKTPKRGSLVLVVGEGRQLGSFGQQVDKACGGALGKAMAAAARFSGGKGQWLEVLAPGGGSGGGLNRVLLAGLGKTTEVKAVAYEAVGADAVKRLATAGETELAIGAEVLKGTMLPAGEAAARAALGARLGGYRFDKYRTKMKDREKPTLKTVNVLTQAAPAAKKLHAPLDKLAAGVEITRNLVTEPANIIYPESMAAECRKLTKLGVKVEVLGEREMKKLGMGALLGVGQGSERESKLVVMHWNGGKKGGKPVSFVGKGVCFDTGGISIKPAGGMEEMKWDMAGAGAVVGTMAALAGRKAKVNAVGVVALVENMPSGTAQRPGDVVTSMSGQTIEVLNTDAEGRLILCDAMWYTQQRFKPQFMVDLATLTGAIIISLGHEHAGLFSNNDRLSEQLAAAGKSEDELLWRMPLSEAYDEGLKSPIADMQNIAGPGFGAGSITAAQFLQRFVIDKTPWAHLDIAGVAWSKKDKATVPKGATGFGVRLLNRLVADHYEDR</sequence>
<evidence type="ECO:0000256" key="2">
    <source>
        <dbReference type="ARBA" id="ARBA00000967"/>
    </source>
</evidence>
<dbReference type="NCBIfam" id="NF002075">
    <property type="entry name" value="PRK00913.2-2"/>
    <property type="match status" value="1"/>
</dbReference>
<dbReference type="GO" id="GO:0030145">
    <property type="term" value="F:manganese ion binding"/>
    <property type="evidence" value="ECO:0007669"/>
    <property type="project" value="UniProtKB-UniRule"/>
</dbReference>
<dbReference type="SUPFAM" id="SSF53187">
    <property type="entry name" value="Zn-dependent exopeptidases"/>
    <property type="match status" value="1"/>
</dbReference>
<comment type="catalytic activity">
    <reaction evidence="1 8">
        <text>Release of an N-terminal amino acid, Xaa-|-Yaa-, in which Xaa is preferably Leu, but may be other amino acids including Pro although not Arg or Lys, and Yaa may be Pro. Amino acid amides and methyl esters are also readily hydrolyzed, but rates on arylamides are exceedingly low.</text>
        <dbReference type="EC" id="3.4.11.1"/>
    </reaction>
</comment>
<feature type="active site" evidence="8">
    <location>
        <position position="352"/>
    </location>
</feature>
<dbReference type="GO" id="GO:0070006">
    <property type="term" value="F:metalloaminopeptidase activity"/>
    <property type="evidence" value="ECO:0007669"/>
    <property type="project" value="InterPro"/>
</dbReference>
<comment type="cofactor">
    <cofactor evidence="8">
        <name>Mn(2+)</name>
        <dbReference type="ChEBI" id="CHEBI:29035"/>
    </cofactor>
    <text evidence="8">Binds 2 manganese ions per subunit.</text>
</comment>
<evidence type="ECO:0000259" key="9">
    <source>
        <dbReference type="PROSITE" id="PS00631"/>
    </source>
</evidence>
<dbReference type="Pfam" id="PF02789">
    <property type="entry name" value="Peptidase_M17_N"/>
    <property type="match status" value="1"/>
</dbReference>
<feature type="binding site" evidence="8">
    <location>
        <position position="271"/>
    </location>
    <ligand>
        <name>Mn(2+)</name>
        <dbReference type="ChEBI" id="CHEBI:29035"/>
        <label>1</label>
    </ligand>
</feature>
<evidence type="ECO:0000256" key="1">
    <source>
        <dbReference type="ARBA" id="ARBA00000135"/>
    </source>
</evidence>
<keyword evidence="5 8" id="KW-0645">Protease</keyword>
<keyword evidence="7 8" id="KW-0464">Manganese</keyword>
<evidence type="ECO:0000313" key="10">
    <source>
        <dbReference type="EMBL" id="QDO99287.1"/>
    </source>
</evidence>
<evidence type="ECO:0000313" key="11">
    <source>
        <dbReference type="Proteomes" id="UP000317496"/>
    </source>
</evidence>
<dbReference type="PANTHER" id="PTHR11963">
    <property type="entry name" value="LEUCINE AMINOPEPTIDASE-RELATED"/>
    <property type="match status" value="1"/>
</dbReference>
<proteinExistence type="inferred from homology"/>
<gene>
    <name evidence="8" type="primary">pepA</name>
    <name evidence="10" type="ORF">FNB15_19295</name>
</gene>
<dbReference type="Gene3D" id="3.40.630.10">
    <property type="entry name" value="Zn peptidases"/>
    <property type="match status" value="1"/>
</dbReference>
<dbReference type="PROSITE" id="PS00631">
    <property type="entry name" value="CYTOSOL_AP"/>
    <property type="match status" value="1"/>
</dbReference>
<dbReference type="AlphaFoldDB" id="A0A516H691"/>
<dbReference type="KEGG" id="fer:FNB15_19295"/>
<dbReference type="PANTHER" id="PTHR11963:SF23">
    <property type="entry name" value="CYTOSOL AMINOPEPTIDASE"/>
    <property type="match status" value="1"/>
</dbReference>
<dbReference type="Proteomes" id="UP000317496">
    <property type="component" value="Chromosome"/>
</dbReference>
<dbReference type="EC" id="3.4.11.1" evidence="8"/>
<dbReference type="CDD" id="cd00433">
    <property type="entry name" value="Peptidase_M17"/>
    <property type="match status" value="1"/>
</dbReference>
<protein>
    <recommendedName>
        <fullName evidence="8">Probable cytosol aminopeptidase</fullName>
        <ecNumber evidence="8">3.4.11.1</ecNumber>
    </recommendedName>
    <alternativeName>
        <fullName evidence="8">Leucine aminopeptidase</fullName>
        <shortName evidence="8">LAP</shortName>
        <ecNumber evidence="8">3.4.11.10</ecNumber>
    </alternativeName>
    <alternativeName>
        <fullName evidence="8">Leucyl aminopeptidase</fullName>
    </alternativeName>
</protein>
<dbReference type="EMBL" id="CP041636">
    <property type="protein sequence ID" value="QDO99287.1"/>
    <property type="molecule type" value="Genomic_DNA"/>
</dbReference>
<dbReference type="OrthoDB" id="9809354at2"/>
<evidence type="ECO:0000256" key="6">
    <source>
        <dbReference type="ARBA" id="ARBA00022801"/>
    </source>
</evidence>
<name>A0A516H691_9PROT</name>
<feature type="binding site" evidence="8">
    <location>
        <position position="271"/>
    </location>
    <ligand>
        <name>Mn(2+)</name>
        <dbReference type="ChEBI" id="CHEBI:29035"/>
        <label>2</label>
    </ligand>
</feature>
<feature type="domain" description="Cytosol aminopeptidase" evidence="9">
    <location>
        <begin position="346"/>
        <end position="353"/>
    </location>
</feature>
<keyword evidence="4 8" id="KW-0031">Aminopeptidase</keyword>
<keyword evidence="6 8" id="KW-0378">Hydrolase</keyword>
<feature type="binding site" evidence="8">
    <location>
        <position position="348"/>
    </location>
    <ligand>
        <name>Mn(2+)</name>
        <dbReference type="ChEBI" id="CHEBI:29035"/>
        <label>1</label>
    </ligand>
</feature>
<comment type="function">
    <text evidence="8">Presumably involved in the processing and regular turnover of intracellular proteins. Catalyzes the removal of unsubstituted N-terminal amino acids from various peptides.</text>
</comment>
<dbReference type="HAMAP" id="MF_00181">
    <property type="entry name" value="Cytosol_peptidase_M17"/>
    <property type="match status" value="1"/>
</dbReference>
<dbReference type="NCBIfam" id="NF002073">
    <property type="entry name" value="PRK00913.1-2"/>
    <property type="match status" value="1"/>
</dbReference>
<dbReference type="Pfam" id="PF00883">
    <property type="entry name" value="Peptidase_M17"/>
    <property type="match status" value="1"/>
</dbReference>
<comment type="subcellular location">
    <subcellularLocation>
        <location evidence="8">Cytoplasm</location>
    </subcellularLocation>
</comment>